<keyword evidence="2" id="KW-1185">Reference proteome</keyword>
<proteinExistence type="predicted"/>
<name>A0A176S1Y3_9GAMM</name>
<gene>
    <name evidence="1" type="ORF">THIOM_002191</name>
</gene>
<reference evidence="1 2" key="1">
    <citation type="submission" date="2016-05" db="EMBL/GenBank/DDBJ databases">
        <title>Single-cell genome of chain-forming Candidatus Thiomargarita nelsonii and comparison to other large sulfur-oxidizing bacteria.</title>
        <authorList>
            <person name="Winkel M."/>
            <person name="Salman V."/>
            <person name="Woyke T."/>
            <person name="Schulz-Vogt H."/>
            <person name="Richter M."/>
            <person name="Flood B."/>
            <person name="Bailey J."/>
            <person name="Amann R."/>
            <person name="Mussmann M."/>
        </authorList>
    </citation>
    <scope>NUCLEOTIDE SEQUENCE [LARGE SCALE GENOMIC DNA]</scope>
    <source>
        <strain evidence="1 2">THI036</strain>
    </source>
</reference>
<evidence type="ECO:0000313" key="1">
    <source>
        <dbReference type="EMBL" id="OAD22025.1"/>
    </source>
</evidence>
<organism evidence="1 2">
    <name type="scientific">Candidatus Thiomargarita nelsonii</name>
    <dbReference type="NCBI Taxonomy" id="1003181"/>
    <lineage>
        <taxon>Bacteria</taxon>
        <taxon>Pseudomonadati</taxon>
        <taxon>Pseudomonadota</taxon>
        <taxon>Gammaproteobacteria</taxon>
        <taxon>Thiotrichales</taxon>
        <taxon>Thiotrichaceae</taxon>
        <taxon>Thiomargarita</taxon>
    </lineage>
</organism>
<evidence type="ECO:0000313" key="2">
    <source>
        <dbReference type="Proteomes" id="UP000076962"/>
    </source>
</evidence>
<accession>A0A176S1Y3</accession>
<comment type="caution">
    <text evidence="1">The sequence shown here is derived from an EMBL/GenBank/DDBJ whole genome shotgun (WGS) entry which is preliminary data.</text>
</comment>
<dbReference type="Proteomes" id="UP000076962">
    <property type="component" value="Unassembled WGS sequence"/>
</dbReference>
<dbReference type="EMBL" id="LUTY01001221">
    <property type="protein sequence ID" value="OAD22025.1"/>
    <property type="molecule type" value="Genomic_DNA"/>
</dbReference>
<dbReference type="AlphaFoldDB" id="A0A176S1Y3"/>
<sequence length="72" mass="8260">TPPIPDTLSENFSNLPVSSNPLIEKLLEHEGDAVQILDLGKHFEKALKIQKIDNILQKELIDKIKLDRFIFH</sequence>
<protein>
    <submittedName>
        <fullName evidence="1">Uncharacterized protein</fullName>
    </submittedName>
</protein>
<feature type="non-terminal residue" evidence="1">
    <location>
        <position position="1"/>
    </location>
</feature>